<proteinExistence type="predicted"/>
<gene>
    <name evidence="2" type="ORF">POL67_26215</name>
</gene>
<dbReference type="Pfam" id="PF07812">
    <property type="entry name" value="TfuA"/>
    <property type="match status" value="1"/>
</dbReference>
<dbReference type="RefSeq" id="WP_271921809.1">
    <property type="nucleotide sequence ID" value="NZ_JAQNDO010000001.1"/>
</dbReference>
<sequence>MKLYIFTGPTLSAAEGKPWLDAIFLPPAAQGDVYLAAREKPLAIGIIDGYFERVPSVSHKEILWAMAQGVHVLGAASMGALRAAELSFFGMAGVGAIYEAYARGELDADDEVAVAHALAEDGYRPLNEALVNMRATLHAAERAGVIPADTRARLEAIAQATFYPDRCYPLLLRQAANDGLPAEHLEALKAFLPGGRVDRKRLDAIALLQVMAERFAGDAAPKQVRYHFNPTDAWECIRTRAESNALMAATMPTTTTTKEV</sequence>
<reference evidence="2 3" key="1">
    <citation type="submission" date="2022-11" db="EMBL/GenBank/DDBJ databases">
        <title>Minimal conservation of predation-associated metabolite biosynthetic gene clusters underscores biosynthetic potential of Myxococcota including descriptions for ten novel species: Archangium lansinium sp. nov., Myxococcus landrumus sp. nov., Nannocystis bai.</title>
        <authorList>
            <person name="Ahearne A."/>
            <person name="Stevens C."/>
            <person name="Dowd S."/>
        </authorList>
    </citation>
    <scope>NUCLEOTIDE SEQUENCE [LARGE SCALE GENOMIC DNA]</scope>
    <source>
        <strain evidence="2 3">RJM3</strain>
    </source>
</reference>
<name>A0ABT5ESR3_9BACT</name>
<dbReference type="EMBL" id="JAQNDO010000001">
    <property type="protein sequence ID" value="MDC0744855.1"/>
    <property type="molecule type" value="Genomic_DNA"/>
</dbReference>
<comment type="caution">
    <text evidence="2">The sequence shown here is derived from an EMBL/GenBank/DDBJ whole genome shotgun (WGS) entry which is preliminary data.</text>
</comment>
<dbReference type="Proteomes" id="UP001221411">
    <property type="component" value="Unassembled WGS sequence"/>
</dbReference>
<keyword evidence="3" id="KW-1185">Reference proteome</keyword>
<evidence type="ECO:0000259" key="1">
    <source>
        <dbReference type="Pfam" id="PF07812"/>
    </source>
</evidence>
<feature type="domain" description="TfuA-like core" evidence="1">
    <location>
        <begin position="48"/>
        <end position="166"/>
    </location>
</feature>
<evidence type="ECO:0000313" key="2">
    <source>
        <dbReference type="EMBL" id="MDC0744855.1"/>
    </source>
</evidence>
<evidence type="ECO:0000313" key="3">
    <source>
        <dbReference type="Proteomes" id="UP001221411"/>
    </source>
</evidence>
<protein>
    <submittedName>
        <fullName evidence="2">TfuA-like protein</fullName>
    </submittedName>
</protein>
<organism evidence="2 3">
    <name type="scientific">Polyangium mundeleinium</name>
    <dbReference type="NCBI Taxonomy" id="2995306"/>
    <lineage>
        <taxon>Bacteria</taxon>
        <taxon>Pseudomonadati</taxon>
        <taxon>Myxococcota</taxon>
        <taxon>Polyangia</taxon>
        <taxon>Polyangiales</taxon>
        <taxon>Polyangiaceae</taxon>
        <taxon>Polyangium</taxon>
    </lineage>
</organism>
<dbReference type="InterPro" id="IPR012924">
    <property type="entry name" value="TfuA_core"/>
</dbReference>
<accession>A0ABT5ESR3</accession>